<evidence type="ECO:0000313" key="2">
    <source>
        <dbReference type="WBParaSite" id="ACAC_0000902001-mRNA-1"/>
    </source>
</evidence>
<reference evidence="2" key="2">
    <citation type="submission" date="2017-02" db="UniProtKB">
        <authorList>
            <consortium name="WormBaseParasite"/>
        </authorList>
    </citation>
    <scope>IDENTIFICATION</scope>
</reference>
<dbReference type="AlphaFoldDB" id="A0A0K0DE01"/>
<evidence type="ECO:0000313" key="1">
    <source>
        <dbReference type="Proteomes" id="UP000035642"/>
    </source>
</evidence>
<proteinExistence type="predicted"/>
<organism evidence="1 2">
    <name type="scientific">Angiostrongylus cantonensis</name>
    <name type="common">Rat lungworm</name>
    <dbReference type="NCBI Taxonomy" id="6313"/>
    <lineage>
        <taxon>Eukaryota</taxon>
        <taxon>Metazoa</taxon>
        <taxon>Ecdysozoa</taxon>
        <taxon>Nematoda</taxon>
        <taxon>Chromadorea</taxon>
        <taxon>Rhabditida</taxon>
        <taxon>Rhabditina</taxon>
        <taxon>Rhabditomorpha</taxon>
        <taxon>Strongyloidea</taxon>
        <taxon>Metastrongylidae</taxon>
        <taxon>Angiostrongylus</taxon>
    </lineage>
</organism>
<dbReference type="WBParaSite" id="ACAC_0000902001-mRNA-1">
    <property type="protein sequence ID" value="ACAC_0000902001-mRNA-1"/>
    <property type="gene ID" value="ACAC_0000902001"/>
</dbReference>
<accession>A0A0K0DE01</accession>
<dbReference type="Proteomes" id="UP000035642">
    <property type="component" value="Unassembled WGS sequence"/>
</dbReference>
<sequence>MRIAFYESIRPKARNQLTGNYMEDGYESLQTNKLHVRSGRAWQANHESTSTEYEETAKISGPMEAAWIKNNGDDLYLQCTYTCMRVVDRRLAHASKNDMVRRHRPGRDETTPPMSRPFNAVYGIGRARVAQWLEAPLRQARGIDFCVHSPPSLPSLRGRQIGTRLVWEDSSTGSIHQQATTSHCKGQICIKSPQTILNEVECMPHPSGIDQRRELYPLSFLSYDTGEELFLGTCDSTGVGGIGVLVNTSLSMNIDSFEQLTTRIGRLRLKICGSIPALTIFVADAPTSNYDEEEVAAFYMDLENREDHTFFKVIIGDFNAEIGPRRSSEERHIGTHGFEWNEQEASSSTMDVGISQWRVP</sequence>
<name>A0A0K0DE01_ANGCA</name>
<protein>
    <submittedName>
        <fullName evidence="2">Craniofacial development protein 2-like</fullName>
    </submittedName>
</protein>
<keyword evidence="1" id="KW-1185">Reference proteome</keyword>
<reference evidence="1" key="1">
    <citation type="submission" date="2012-09" db="EMBL/GenBank/DDBJ databases">
        <authorList>
            <person name="Martin A.A."/>
        </authorList>
    </citation>
    <scope>NUCLEOTIDE SEQUENCE</scope>
</reference>